<dbReference type="InterPro" id="IPR000639">
    <property type="entry name" value="Epox_hydrolase-like"/>
</dbReference>
<dbReference type="SUPFAM" id="SSF53474">
    <property type="entry name" value="alpha/beta-Hydrolases"/>
    <property type="match status" value="1"/>
</dbReference>
<dbReference type="RefSeq" id="WP_379898946.1">
    <property type="nucleotide sequence ID" value="NZ_JBHRTR010000016.1"/>
</dbReference>
<keyword evidence="2" id="KW-0058">Aromatic hydrocarbons catabolism</keyword>
<comment type="caution">
    <text evidence="5">The sequence shown here is derived from an EMBL/GenBank/DDBJ whole genome shotgun (WGS) entry which is preliminary data.</text>
</comment>
<evidence type="ECO:0000256" key="3">
    <source>
        <dbReference type="ARBA" id="ARBA00022801"/>
    </source>
</evidence>
<dbReference type="Gene3D" id="3.40.50.1820">
    <property type="entry name" value="alpha/beta hydrolase"/>
    <property type="match status" value="1"/>
</dbReference>
<keyword evidence="3 5" id="KW-0378">Hydrolase</keyword>
<dbReference type="Pfam" id="PF06441">
    <property type="entry name" value="EHN"/>
    <property type="match status" value="1"/>
</dbReference>
<keyword evidence="6" id="KW-1185">Reference proteome</keyword>
<feature type="domain" description="Epoxide hydrolase N-terminal" evidence="4">
    <location>
        <begin position="8"/>
        <end position="118"/>
    </location>
</feature>
<evidence type="ECO:0000259" key="4">
    <source>
        <dbReference type="Pfam" id="PF06441"/>
    </source>
</evidence>
<dbReference type="InterPro" id="IPR016292">
    <property type="entry name" value="Epoxide_hydrolase"/>
</dbReference>
<evidence type="ECO:0000313" key="6">
    <source>
        <dbReference type="Proteomes" id="UP001595528"/>
    </source>
</evidence>
<dbReference type="PIRSF" id="PIRSF001112">
    <property type="entry name" value="Epoxide_hydrolase"/>
    <property type="match status" value="1"/>
</dbReference>
<dbReference type="PRINTS" id="PR00412">
    <property type="entry name" value="EPOXHYDRLASE"/>
</dbReference>
<organism evidence="5 6">
    <name type="scientific">Marinibaculum pumilum</name>
    <dbReference type="NCBI Taxonomy" id="1766165"/>
    <lineage>
        <taxon>Bacteria</taxon>
        <taxon>Pseudomonadati</taxon>
        <taxon>Pseudomonadota</taxon>
        <taxon>Alphaproteobacteria</taxon>
        <taxon>Rhodospirillales</taxon>
        <taxon>Rhodospirillaceae</taxon>
        <taxon>Marinibaculum</taxon>
    </lineage>
</organism>
<dbReference type="PANTHER" id="PTHR21661:SF35">
    <property type="entry name" value="EPOXIDE HYDROLASE"/>
    <property type="match status" value="1"/>
</dbReference>
<dbReference type="Proteomes" id="UP001595528">
    <property type="component" value="Unassembled WGS sequence"/>
</dbReference>
<name>A0ABV7KX27_9PROT</name>
<dbReference type="PANTHER" id="PTHR21661">
    <property type="entry name" value="EPOXIDE HYDROLASE 1-RELATED"/>
    <property type="match status" value="1"/>
</dbReference>
<evidence type="ECO:0000313" key="5">
    <source>
        <dbReference type="EMBL" id="MFC3226811.1"/>
    </source>
</evidence>
<dbReference type="GO" id="GO:0016787">
    <property type="term" value="F:hydrolase activity"/>
    <property type="evidence" value="ECO:0007669"/>
    <property type="project" value="UniProtKB-KW"/>
</dbReference>
<evidence type="ECO:0000256" key="2">
    <source>
        <dbReference type="ARBA" id="ARBA00022797"/>
    </source>
</evidence>
<sequence>MPGNPRHRPFTVRLDPDMIADLKGRLERIRWPAEPDDEPGWLYGANLAYMKRFAAHWRDGYDWAAAEARLNRHPQFLAQMDAGAHGDLQIHYVLREGRGPDPLPLVLTHGWPGSVLEFSDIVDALADPAAHGGDPADAFTVICPTLPGYGFSTGLKRPIHPREIAALWARLLRDELGLERVFAAAGDWGSVVTAWLATDHPDRVAAIHLNMLAFRPLLDDALRATLSAEELAWFARVEKRLARQGAYWQIQGTKPTSIGYALSDSPIGLAGWLVEKFQGAPGAPASVEPPFAMDDLIDNLLTYWITNSISTANWTYWAVNNAEAPGGGIALPAGMRCEVPTGFFLPPKDLFPLPPQSLVERVFNVTHRTDAADGGHFVAMDNGPAFVADLRSFFRRYR</sequence>
<dbReference type="InterPro" id="IPR010497">
    <property type="entry name" value="Epoxide_hydro_N"/>
</dbReference>
<protein>
    <submittedName>
        <fullName evidence="5">Epoxide hydrolase family protein</fullName>
        <ecNumber evidence="5">3.-.-.-</ecNumber>
    </submittedName>
</protein>
<accession>A0ABV7KX27</accession>
<reference evidence="6" key="1">
    <citation type="journal article" date="2019" name="Int. J. Syst. Evol. Microbiol.">
        <title>The Global Catalogue of Microorganisms (GCM) 10K type strain sequencing project: providing services to taxonomists for standard genome sequencing and annotation.</title>
        <authorList>
            <consortium name="The Broad Institute Genomics Platform"/>
            <consortium name="The Broad Institute Genome Sequencing Center for Infectious Disease"/>
            <person name="Wu L."/>
            <person name="Ma J."/>
        </authorList>
    </citation>
    <scope>NUCLEOTIDE SEQUENCE [LARGE SCALE GENOMIC DNA]</scope>
    <source>
        <strain evidence="6">KCTC 42964</strain>
    </source>
</reference>
<dbReference type="InterPro" id="IPR029058">
    <property type="entry name" value="AB_hydrolase_fold"/>
</dbReference>
<dbReference type="EC" id="3.-.-.-" evidence="5"/>
<evidence type="ECO:0000256" key="1">
    <source>
        <dbReference type="ARBA" id="ARBA00010088"/>
    </source>
</evidence>
<proteinExistence type="inferred from homology"/>
<dbReference type="EMBL" id="JBHRTR010000016">
    <property type="protein sequence ID" value="MFC3226811.1"/>
    <property type="molecule type" value="Genomic_DNA"/>
</dbReference>
<gene>
    <name evidence="5" type="ORF">ACFOGJ_06205</name>
</gene>
<comment type="similarity">
    <text evidence="1">Belongs to the peptidase S33 family.</text>
</comment>